<dbReference type="InterPro" id="IPR036388">
    <property type="entry name" value="WH-like_DNA-bd_sf"/>
</dbReference>
<gene>
    <name evidence="8" type="ORF">Lgee_1442</name>
</gene>
<dbReference type="Pfam" id="PF01035">
    <property type="entry name" value="DNA_binding_1"/>
    <property type="match status" value="1"/>
</dbReference>
<dbReference type="GO" id="GO:0032259">
    <property type="term" value="P:methylation"/>
    <property type="evidence" value="ECO:0007669"/>
    <property type="project" value="UniProtKB-KW"/>
</dbReference>
<dbReference type="PROSITE" id="PS00374">
    <property type="entry name" value="MGMT"/>
    <property type="match status" value="1"/>
</dbReference>
<evidence type="ECO:0000313" key="9">
    <source>
        <dbReference type="Proteomes" id="UP000054785"/>
    </source>
</evidence>
<dbReference type="SUPFAM" id="SSF46767">
    <property type="entry name" value="Methylated DNA-protein cysteine methyltransferase, C-terminal domain"/>
    <property type="match status" value="1"/>
</dbReference>
<dbReference type="AlphaFoldDB" id="A0A0W0TT28"/>
<keyword evidence="2 8" id="KW-0489">Methyltransferase</keyword>
<dbReference type="PANTHER" id="PTHR10815">
    <property type="entry name" value="METHYLATED-DNA--PROTEIN-CYSTEINE METHYLTRANSFERASE"/>
    <property type="match status" value="1"/>
</dbReference>
<dbReference type="RefSeq" id="WP_028387510.1">
    <property type="nucleotide sequence ID" value="NZ_CAAAHN010000024.1"/>
</dbReference>
<evidence type="ECO:0000259" key="7">
    <source>
        <dbReference type="Pfam" id="PF01035"/>
    </source>
</evidence>
<keyword evidence="4" id="KW-0227">DNA damage</keyword>
<dbReference type="Proteomes" id="UP000054785">
    <property type="component" value="Unassembled WGS sequence"/>
</dbReference>
<dbReference type="CDD" id="cd06445">
    <property type="entry name" value="ATase"/>
    <property type="match status" value="1"/>
</dbReference>
<comment type="catalytic activity">
    <reaction evidence="6">
        <text>a 6-O-methyl-2'-deoxyguanosine in DNA + L-cysteinyl-[protein] = S-methyl-L-cysteinyl-[protein] + a 2'-deoxyguanosine in DNA</text>
        <dbReference type="Rhea" id="RHEA:24000"/>
        <dbReference type="Rhea" id="RHEA-COMP:10131"/>
        <dbReference type="Rhea" id="RHEA-COMP:10132"/>
        <dbReference type="Rhea" id="RHEA-COMP:11367"/>
        <dbReference type="Rhea" id="RHEA-COMP:11368"/>
        <dbReference type="ChEBI" id="CHEBI:29950"/>
        <dbReference type="ChEBI" id="CHEBI:82612"/>
        <dbReference type="ChEBI" id="CHEBI:85445"/>
        <dbReference type="ChEBI" id="CHEBI:85448"/>
        <dbReference type="EC" id="2.1.1.63"/>
    </reaction>
</comment>
<proteinExistence type="predicted"/>
<accession>A0A0W0TT28</accession>
<keyword evidence="3 8" id="KW-0808">Transferase</keyword>
<organism evidence="8 9">
    <name type="scientific">Legionella geestiana</name>
    <dbReference type="NCBI Taxonomy" id="45065"/>
    <lineage>
        <taxon>Bacteria</taxon>
        <taxon>Pseudomonadati</taxon>
        <taxon>Pseudomonadota</taxon>
        <taxon>Gammaproteobacteria</taxon>
        <taxon>Legionellales</taxon>
        <taxon>Legionellaceae</taxon>
        <taxon>Legionella</taxon>
    </lineage>
</organism>
<evidence type="ECO:0000256" key="2">
    <source>
        <dbReference type="ARBA" id="ARBA00022603"/>
    </source>
</evidence>
<reference evidence="8 9" key="1">
    <citation type="submission" date="2015-11" db="EMBL/GenBank/DDBJ databases">
        <title>Genomic analysis of 38 Legionella species identifies large and diverse effector repertoires.</title>
        <authorList>
            <person name="Burstein D."/>
            <person name="Amaro F."/>
            <person name="Zusman T."/>
            <person name="Lifshitz Z."/>
            <person name="Cohen O."/>
            <person name="Gilbert J.A."/>
            <person name="Pupko T."/>
            <person name="Shuman H.A."/>
            <person name="Segal G."/>
        </authorList>
    </citation>
    <scope>NUCLEOTIDE SEQUENCE [LARGE SCALE GENOMIC DNA]</scope>
    <source>
        <strain evidence="8 9">ATCC 49504</strain>
    </source>
</reference>
<evidence type="ECO:0000313" key="8">
    <source>
        <dbReference type="EMBL" id="KTC98865.1"/>
    </source>
</evidence>
<comment type="catalytic activity">
    <reaction evidence="1">
        <text>a 4-O-methyl-thymidine in DNA + L-cysteinyl-[protein] = a thymidine in DNA + S-methyl-L-cysteinyl-[protein]</text>
        <dbReference type="Rhea" id="RHEA:53428"/>
        <dbReference type="Rhea" id="RHEA-COMP:10131"/>
        <dbReference type="Rhea" id="RHEA-COMP:10132"/>
        <dbReference type="Rhea" id="RHEA-COMP:13555"/>
        <dbReference type="Rhea" id="RHEA-COMP:13556"/>
        <dbReference type="ChEBI" id="CHEBI:29950"/>
        <dbReference type="ChEBI" id="CHEBI:82612"/>
        <dbReference type="ChEBI" id="CHEBI:137386"/>
        <dbReference type="ChEBI" id="CHEBI:137387"/>
        <dbReference type="EC" id="2.1.1.63"/>
    </reaction>
</comment>
<evidence type="ECO:0000256" key="6">
    <source>
        <dbReference type="ARBA" id="ARBA00049348"/>
    </source>
</evidence>
<dbReference type="InterPro" id="IPR014048">
    <property type="entry name" value="MethylDNA_cys_MeTrfase_DNA-bd"/>
</dbReference>
<dbReference type="GO" id="GO:0003908">
    <property type="term" value="F:methylated-DNA-[protein]-cysteine S-methyltransferase activity"/>
    <property type="evidence" value="ECO:0007669"/>
    <property type="project" value="UniProtKB-EC"/>
</dbReference>
<dbReference type="EMBL" id="LNYC01000055">
    <property type="protein sequence ID" value="KTC98865.1"/>
    <property type="molecule type" value="Genomic_DNA"/>
</dbReference>
<feature type="domain" description="Methylated-DNA-[protein]-cysteine S-methyltransferase DNA binding" evidence="7">
    <location>
        <begin position="70"/>
        <end position="149"/>
    </location>
</feature>
<dbReference type="Gene3D" id="1.10.10.10">
    <property type="entry name" value="Winged helix-like DNA-binding domain superfamily/Winged helix DNA-binding domain"/>
    <property type="match status" value="1"/>
</dbReference>
<evidence type="ECO:0000256" key="5">
    <source>
        <dbReference type="ARBA" id="ARBA00023204"/>
    </source>
</evidence>
<evidence type="ECO:0000256" key="1">
    <source>
        <dbReference type="ARBA" id="ARBA00001286"/>
    </source>
</evidence>
<dbReference type="NCBIfam" id="TIGR00589">
    <property type="entry name" value="ogt"/>
    <property type="match status" value="1"/>
</dbReference>
<keyword evidence="9" id="KW-1185">Reference proteome</keyword>
<name>A0A0W0TT28_9GAMM</name>
<comment type="caution">
    <text evidence="8">The sequence shown here is derived from an EMBL/GenBank/DDBJ whole genome shotgun (WGS) entry which is preliminary data.</text>
</comment>
<dbReference type="STRING" id="45065.Lgee_1442"/>
<dbReference type="InterPro" id="IPR001497">
    <property type="entry name" value="MethylDNA_cys_MeTrfase_AS"/>
</dbReference>
<dbReference type="GO" id="GO:0006281">
    <property type="term" value="P:DNA repair"/>
    <property type="evidence" value="ECO:0007669"/>
    <property type="project" value="UniProtKB-KW"/>
</dbReference>
<dbReference type="InterPro" id="IPR036217">
    <property type="entry name" value="MethylDNA_cys_MeTrfase_DNAb"/>
</dbReference>
<keyword evidence="5" id="KW-0234">DNA repair</keyword>
<evidence type="ECO:0000256" key="4">
    <source>
        <dbReference type="ARBA" id="ARBA00022763"/>
    </source>
</evidence>
<protein>
    <submittedName>
        <fullName evidence="8">Methylated DNA protein cysteine S-methyltransferase</fullName>
    </submittedName>
</protein>
<dbReference type="PATRIC" id="fig|45065.4.peg.1561"/>
<sequence>MRIRQVLPTPAGLLCVDHDTHVLQRAFFMPDGEIQTADDLFSCHIRDTLAAWCLSPQSPLNVPLEPAATPFQRVFREALLQIPAGQTVSYGELARTLRTSPRAVGQACRLNPLVLFVPCHRVVANSGLGGYMGSSAPSSVKRALLHHENFYAQQ</sequence>
<dbReference type="PANTHER" id="PTHR10815:SF13">
    <property type="entry name" value="METHYLATED-DNA--PROTEIN-CYSTEINE METHYLTRANSFERASE"/>
    <property type="match status" value="1"/>
</dbReference>
<evidence type="ECO:0000256" key="3">
    <source>
        <dbReference type="ARBA" id="ARBA00022679"/>
    </source>
</evidence>